<sequence length="37" mass="4457">MHAVLIFSIQCVYTLKIYSAFGKLSFFIDYLWFFCKI</sequence>
<dbReference type="AlphaFoldDB" id="A0A0E9VJC4"/>
<dbReference type="EMBL" id="GBXM01031269">
    <property type="protein sequence ID" value="JAH77308.1"/>
    <property type="molecule type" value="Transcribed_RNA"/>
</dbReference>
<name>A0A0E9VJC4_ANGAN</name>
<reference evidence="1" key="2">
    <citation type="journal article" date="2015" name="Fish Shellfish Immunol.">
        <title>Early steps in the European eel (Anguilla anguilla)-Vibrio vulnificus interaction in the gills: Role of the RtxA13 toxin.</title>
        <authorList>
            <person name="Callol A."/>
            <person name="Pajuelo D."/>
            <person name="Ebbesson L."/>
            <person name="Teles M."/>
            <person name="MacKenzie S."/>
            <person name="Amaro C."/>
        </authorList>
    </citation>
    <scope>NUCLEOTIDE SEQUENCE</scope>
</reference>
<reference evidence="1" key="1">
    <citation type="submission" date="2014-11" db="EMBL/GenBank/DDBJ databases">
        <authorList>
            <person name="Amaro Gonzalez C."/>
        </authorList>
    </citation>
    <scope>NUCLEOTIDE SEQUENCE</scope>
</reference>
<evidence type="ECO:0000313" key="1">
    <source>
        <dbReference type="EMBL" id="JAH77308.1"/>
    </source>
</evidence>
<accession>A0A0E9VJC4</accession>
<protein>
    <submittedName>
        <fullName evidence="1">Uncharacterized protein</fullName>
    </submittedName>
</protein>
<organism evidence="1">
    <name type="scientific">Anguilla anguilla</name>
    <name type="common">European freshwater eel</name>
    <name type="synonym">Muraena anguilla</name>
    <dbReference type="NCBI Taxonomy" id="7936"/>
    <lineage>
        <taxon>Eukaryota</taxon>
        <taxon>Metazoa</taxon>
        <taxon>Chordata</taxon>
        <taxon>Craniata</taxon>
        <taxon>Vertebrata</taxon>
        <taxon>Euteleostomi</taxon>
        <taxon>Actinopterygii</taxon>
        <taxon>Neopterygii</taxon>
        <taxon>Teleostei</taxon>
        <taxon>Anguilliformes</taxon>
        <taxon>Anguillidae</taxon>
        <taxon>Anguilla</taxon>
    </lineage>
</organism>
<proteinExistence type="predicted"/>